<dbReference type="GeneID" id="106808742"/>
<evidence type="ECO:0000256" key="2">
    <source>
        <dbReference type="SAM" id="SignalP"/>
    </source>
</evidence>
<dbReference type="Proteomes" id="UP000695022">
    <property type="component" value="Unplaced"/>
</dbReference>
<organism evidence="4 5">
    <name type="scientific">Priapulus caudatus</name>
    <name type="common">Priapulid worm</name>
    <dbReference type="NCBI Taxonomy" id="37621"/>
    <lineage>
        <taxon>Eukaryota</taxon>
        <taxon>Metazoa</taxon>
        <taxon>Ecdysozoa</taxon>
        <taxon>Scalidophora</taxon>
        <taxon>Priapulida</taxon>
        <taxon>Priapulimorpha</taxon>
        <taxon>Priapulimorphida</taxon>
        <taxon>Priapulidae</taxon>
        <taxon>Priapulus</taxon>
    </lineage>
</organism>
<sequence length="753" mass="79164">MRLVVLLEFGILSYLVNVSSQQSIGKVHIGYPAHLNQAVADPEVYRFRENDLTGIIPVFVNTINSKAAETDDVNVTCILIPDSAVGYALVRFGGVVVSGSVGHGEVPLDILGPGREVAVTCSGESSVYNLTSGRQFEYNTSTSSARELVVSGAATVQICGEVVLVPPVVGKFDTFRLSFSDVLESSVKIFCSAVQDQGGSNMELEFTSPEVASGVHEASISYRLLSPGVSTYVICVGQSVSGDQYLNSTSGREAVSFVLDVGDIAIIPSLATVRTTSFDAFLILDAPVADDGPGDVTFQCRVEQMDDAHEAIAARDSARCQLPSSAPAAVASRADDAGEVMTEGLPEAPTSTAADHNIEKRQVTASTSTSTSVPVTATTGTVTLGAAEGLTNEPNVEPSSTEVTGVTLGEIGTTSEPQGQLDSSVEIALTDESETVTGGDDISGIDKTPIQQSNVTSASTANVTTTEQPNVATTSTASDSMTQKTNLTSPSPANGTTTEQPNVTTTSTANDSTTQETNVTSLSTANDTTMEEANASVASTGTDNTTLSHVAVNGPTSIALQPDTDMPVEPWELERETLVLTEGDLFRKLALRRSSYPALPVIEYLLVTCCATPDTNQNPKYTNRSAAAFVVADLQSAVVVNWTSAADVLDEDRETEMEKAEYVEVAPCVCDLSAGHCDTNCCCDTDCRAGSIASFHCKEGLPGGQPAAPYTYNCSSTHFDRAGWFPALCVQKSNTPYLGEYYPTLPALFTETR</sequence>
<feature type="compositionally biased region" description="Low complexity" evidence="1">
    <location>
        <begin position="453"/>
        <end position="466"/>
    </location>
</feature>
<gene>
    <name evidence="5" type="primary">LOC106808742</name>
</gene>
<feature type="compositionally biased region" description="Low complexity" evidence="1">
    <location>
        <begin position="504"/>
        <end position="517"/>
    </location>
</feature>
<dbReference type="Pfam" id="PF25752">
    <property type="entry name" value="DUF1619_N"/>
    <property type="match status" value="1"/>
</dbReference>
<evidence type="ECO:0000259" key="3">
    <source>
        <dbReference type="Pfam" id="PF25752"/>
    </source>
</evidence>
<feature type="region of interest" description="Disordered" evidence="1">
    <location>
        <begin position="434"/>
        <end position="528"/>
    </location>
</feature>
<evidence type="ECO:0000313" key="5">
    <source>
        <dbReference type="RefSeq" id="XP_014667071.1"/>
    </source>
</evidence>
<feature type="chain" id="PRO_5045978666" evidence="2">
    <location>
        <begin position="22"/>
        <end position="753"/>
    </location>
</feature>
<feature type="compositionally biased region" description="Polar residues" evidence="1">
    <location>
        <begin position="518"/>
        <end position="528"/>
    </location>
</feature>
<evidence type="ECO:0000256" key="1">
    <source>
        <dbReference type="SAM" id="MobiDB-lite"/>
    </source>
</evidence>
<proteinExistence type="predicted"/>
<protein>
    <submittedName>
        <fullName evidence="5">Agglutinin-like protein 5</fullName>
    </submittedName>
</protein>
<dbReference type="InterPro" id="IPR040354">
    <property type="entry name" value="TCTN1-3"/>
</dbReference>
<feature type="compositionally biased region" description="Polar residues" evidence="1">
    <location>
        <begin position="467"/>
        <end position="503"/>
    </location>
</feature>
<dbReference type="InterPro" id="IPR057724">
    <property type="entry name" value="TCTN1-3_N"/>
</dbReference>
<dbReference type="PANTHER" id="PTHR14611:SF6">
    <property type="entry name" value="TECTONIC-2"/>
    <property type="match status" value="1"/>
</dbReference>
<keyword evidence="2" id="KW-0732">Signal</keyword>
<feature type="signal peptide" evidence="2">
    <location>
        <begin position="1"/>
        <end position="21"/>
    </location>
</feature>
<name>A0ABM1E4F0_PRICU</name>
<feature type="domain" description="Tectonic-1-3 N-terminal" evidence="3">
    <location>
        <begin position="654"/>
        <end position="735"/>
    </location>
</feature>
<reference evidence="5" key="1">
    <citation type="submission" date="2025-08" db="UniProtKB">
        <authorList>
            <consortium name="RefSeq"/>
        </authorList>
    </citation>
    <scope>IDENTIFICATION</scope>
</reference>
<evidence type="ECO:0000313" key="4">
    <source>
        <dbReference type="Proteomes" id="UP000695022"/>
    </source>
</evidence>
<dbReference type="RefSeq" id="XP_014667071.1">
    <property type="nucleotide sequence ID" value="XM_014811585.1"/>
</dbReference>
<keyword evidence="4" id="KW-1185">Reference proteome</keyword>
<accession>A0ABM1E4F0</accession>
<dbReference type="PANTHER" id="PTHR14611">
    <property type="entry name" value="TECTONIC FAMILY MEMBER"/>
    <property type="match status" value="1"/>
</dbReference>